<dbReference type="InterPro" id="IPR013736">
    <property type="entry name" value="Xaa-Pro_dipept_C"/>
</dbReference>
<dbReference type="Proteomes" id="UP001303889">
    <property type="component" value="Unassembled WGS sequence"/>
</dbReference>
<dbReference type="InterPro" id="IPR050585">
    <property type="entry name" value="Xaa-Pro_dipeptidyl-ppase/CocE"/>
</dbReference>
<dbReference type="NCBIfam" id="TIGR00976">
    <property type="entry name" value="CocE_NonD"/>
    <property type="match status" value="1"/>
</dbReference>
<evidence type="ECO:0000313" key="3">
    <source>
        <dbReference type="EMBL" id="KAK3904045.1"/>
    </source>
</evidence>
<evidence type="ECO:0000256" key="1">
    <source>
        <dbReference type="ARBA" id="ARBA00022801"/>
    </source>
</evidence>
<dbReference type="Gene3D" id="2.60.120.260">
    <property type="entry name" value="Galactose-binding domain-like"/>
    <property type="match status" value="1"/>
</dbReference>
<accession>A0AAN6MN89</accession>
<comment type="caution">
    <text evidence="3">The sequence shown here is derived from an EMBL/GenBank/DDBJ whole genome shotgun (WGS) entry which is preliminary data.</text>
</comment>
<reference evidence="3" key="1">
    <citation type="journal article" date="2023" name="Mol. Phylogenet. Evol.">
        <title>Genome-scale phylogeny and comparative genomics of the fungal order Sordariales.</title>
        <authorList>
            <person name="Hensen N."/>
            <person name="Bonometti L."/>
            <person name="Westerberg I."/>
            <person name="Brannstrom I.O."/>
            <person name="Guillou S."/>
            <person name="Cros-Aarteil S."/>
            <person name="Calhoun S."/>
            <person name="Haridas S."/>
            <person name="Kuo A."/>
            <person name="Mondo S."/>
            <person name="Pangilinan J."/>
            <person name="Riley R."/>
            <person name="LaButti K."/>
            <person name="Andreopoulos B."/>
            <person name="Lipzen A."/>
            <person name="Chen C."/>
            <person name="Yan M."/>
            <person name="Daum C."/>
            <person name="Ng V."/>
            <person name="Clum A."/>
            <person name="Steindorff A."/>
            <person name="Ohm R.A."/>
            <person name="Martin F."/>
            <person name="Silar P."/>
            <person name="Natvig D.O."/>
            <person name="Lalanne C."/>
            <person name="Gautier V."/>
            <person name="Ament-Velasquez S.L."/>
            <person name="Kruys A."/>
            <person name="Hutchinson M.I."/>
            <person name="Powell A.J."/>
            <person name="Barry K."/>
            <person name="Miller A.N."/>
            <person name="Grigoriev I.V."/>
            <person name="Debuchy R."/>
            <person name="Gladieux P."/>
            <person name="Hiltunen Thoren M."/>
            <person name="Johannesson H."/>
        </authorList>
    </citation>
    <scope>NUCLEOTIDE SEQUENCE</scope>
    <source>
        <strain evidence="3">CBS 103.79</strain>
    </source>
</reference>
<dbReference type="PANTHER" id="PTHR43056:SF10">
    <property type="entry name" value="COCE_NOND FAMILY, PUTATIVE (AFU_ORTHOLOGUE AFUA_7G00600)-RELATED"/>
    <property type="match status" value="1"/>
</dbReference>
<dbReference type="Pfam" id="PF08530">
    <property type="entry name" value="PepX_C"/>
    <property type="match status" value="1"/>
</dbReference>
<dbReference type="InterPro" id="IPR029058">
    <property type="entry name" value="AB_hydrolase_fold"/>
</dbReference>
<dbReference type="SUPFAM" id="SSF49785">
    <property type="entry name" value="Galactose-binding domain-like"/>
    <property type="match status" value="1"/>
</dbReference>
<name>A0AAN6MN89_9PEZI</name>
<reference evidence="3" key="2">
    <citation type="submission" date="2023-05" db="EMBL/GenBank/DDBJ databases">
        <authorList>
            <consortium name="Lawrence Berkeley National Laboratory"/>
            <person name="Steindorff A."/>
            <person name="Hensen N."/>
            <person name="Bonometti L."/>
            <person name="Westerberg I."/>
            <person name="Brannstrom I.O."/>
            <person name="Guillou S."/>
            <person name="Cros-Aarteil S."/>
            <person name="Calhoun S."/>
            <person name="Haridas S."/>
            <person name="Kuo A."/>
            <person name="Mondo S."/>
            <person name="Pangilinan J."/>
            <person name="Riley R."/>
            <person name="Labutti K."/>
            <person name="Andreopoulos B."/>
            <person name="Lipzen A."/>
            <person name="Chen C."/>
            <person name="Yanf M."/>
            <person name="Daum C."/>
            <person name="Ng V."/>
            <person name="Clum A."/>
            <person name="Ohm R."/>
            <person name="Martin F."/>
            <person name="Silar P."/>
            <person name="Natvig D."/>
            <person name="Lalanne C."/>
            <person name="Gautier V."/>
            <person name="Ament-Velasquez S.L."/>
            <person name="Kruys A."/>
            <person name="Hutchinson M.I."/>
            <person name="Powell A.J."/>
            <person name="Barry K."/>
            <person name="Miller A.N."/>
            <person name="Grigoriev I.V."/>
            <person name="Debuchy R."/>
            <person name="Gladieux P."/>
            <person name="Thoren M.H."/>
            <person name="Johannesson H."/>
        </authorList>
    </citation>
    <scope>NUCLEOTIDE SEQUENCE</scope>
    <source>
        <strain evidence="3">CBS 103.79</strain>
    </source>
</reference>
<dbReference type="AlphaFoldDB" id="A0AAN6MN89"/>
<evidence type="ECO:0000313" key="4">
    <source>
        <dbReference type="Proteomes" id="UP001303889"/>
    </source>
</evidence>
<organism evidence="3 4">
    <name type="scientific">Staphylotrichum tortipilum</name>
    <dbReference type="NCBI Taxonomy" id="2831512"/>
    <lineage>
        <taxon>Eukaryota</taxon>
        <taxon>Fungi</taxon>
        <taxon>Dikarya</taxon>
        <taxon>Ascomycota</taxon>
        <taxon>Pezizomycotina</taxon>
        <taxon>Sordariomycetes</taxon>
        <taxon>Sordariomycetidae</taxon>
        <taxon>Sordariales</taxon>
        <taxon>Chaetomiaceae</taxon>
        <taxon>Staphylotrichum</taxon>
    </lineage>
</organism>
<dbReference type="GO" id="GO:0008239">
    <property type="term" value="F:dipeptidyl-peptidase activity"/>
    <property type="evidence" value="ECO:0007669"/>
    <property type="project" value="InterPro"/>
</dbReference>
<dbReference type="Gene3D" id="1.10.3020.20">
    <property type="match status" value="1"/>
</dbReference>
<feature type="domain" description="Xaa-Pro dipeptidyl-peptidase C-terminal" evidence="2">
    <location>
        <begin position="313"/>
        <end position="532"/>
    </location>
</feature>
<dbReference type="InterPro" id="IPR000383">
    <property type="entry name" value="Xaa-Pro-like_dom"/>
</dbReference>
<dbReference type="SUPFAM" id="SSF53474">
    <property type="entry name" value="alpha/beta-Hydrolases"/>
    <property type="match status" value="1"/>
</dbReference>
<proteinExistence type="predicted"/>
<keyword evidence="4" id="KW-1185">Reference proteome</keyword>
<dbReference type="EMBL" id="MU855416">
    <property type="protein sequence ID" value="KAK3904045.1"/>
    <property type="molecule type" value="Genomic_DNA"/>
</dbReference>
<evidence type="ECO:0000259" key="2">
    <source>
        <dbReference type="SMART" id="SM00939"/>
    </source>
</evidence>
<dbReference type="Gene3D" id="3.40.50.1820">
    <property type="entry name" value="alpha/beta hydrolase"/>
    <property type="match status" value="1"/>
</dbReference>
<dbReference type="SMART" id="SM00939">
    <property type="entry name" value="PepX_C"/>
    <property type="match status" value="1"/>
</dbReference>
<dbReference type="PANTHER" id="PTHR43056">
    <property type="entry name" value="PEPTIDASE S9 PROLYL OLIGOPEPTIDASE"/>
    <property type="match status" value="1"/>
</dbReference>
<sequence length="536" mass="59746">MEVLKRDIRRPPFPLDDPSTVDLPAGHVKHPGQRPLPAPIRFEHNHVFAMRDGVKLQADVFRPVTSDAEPVPAIISWGPYGKTSTGALTIAWAPLRSGVPKSKLSGYDSFEGLDPAEWVSRGYAIVNVDSRGSGDSEGDLRFWGTPEGQDGHDFIEQIAAQPWCSGRVALAGNSWLAMAQWFIAREQPPHLTCIAPMEGLSDVLRENVARGGIDNSGFLRMIASVLMGRGEQEDVARMLETDPFRNEYWDDKRGDFNKIQVPAYIVASYSTGLHNPGSFRAFEEISHSKKWLSVHSTQEWHDIVSDARTEDLAKFFDFYMKDVKNNWEETSPVRLSLLGFNVPNEVYSLPSLPWTQSNPRSLKLHLHPNQSLTPTPNTTTTTLPYQADVPAQQADNDPGELRFTHTFPQRTLLAGPSKLVVHLSAELQNDLDVYYINMPLSDLGVASAADVPMAVSLKYFGPTGQLRASMRHVKKVPPGEVVRLEGGERLVLKIAGHDMAPADFEETQGTFRVVNEGRHYVHFGGERENYLEVYTL</sequence>
<dbReference type="InterPro" id="IPR008979">
    <property type="entry name" value="Galactose-bd-like_sf"/>
</dbReference>
<protein>
    <submittedName>
        <fullName evidence="3">Alpha/beta-hydrolase</fullName>
    </submittedName>
</protein>
<gene>
    <name evidence="3" type="ORF">C8A05DRAFT_42821</name>
</gene>
<keyword evidence="1" id="KW-0378">Hydrolase</keyword>
<dbReference type="Pfam" id="PF02129">
    <property type="entry name" value="Peptidase_S15"/>
    <property type="match status" value="1"/>
</dbReference>
<dbReference type="InterPro" id="IPR005674">
    <property type="entry name" value="CocE/Ser_esterase"/>
</dbReference>